<reference evidence="2" key="1">
    <citation type="journal article" date="2021" name="Curr. Microbiol.">
        <title>Complete genome of nocamycin-producing strain Saccharothrix syringae NRRL B-16468 reveals the biosynthetic potential for secondary metabolites.</title>
        <authorList>
            <person name="Mo X."/>
            <person name="Yang S."/>
        </authorList>
    </citation>
    <scope>NUCLEOTIDE SEQUENCE [LARGE SCALE GENOMIC DNA]</scope>
    <source>
        <strain evidence="2">ATCC 51364 / DSM 43886 / JCM 6844 / KCTC 9398 / NBRC 14523 / NRRL B-16468 / INA 2240</strain>
    </source>
</reference>
<dbReference type="SUPFAM" id="SSF52540">
    <property type="entry name" value="P-loop containing nucleoside triphosphate hydrolases"/>
    <property type="match status" value="1"/>
</dbReference>
<organism evidence="1 2">
    <name type="scientific">Saccharothrix syringae</name>
    <name type="common">Nocardiopsis syringae</name>
    <dbReference type="NCBI Taxonomy" id="103733"/>
    <lineage>
        <taxon>Bacteria</taxon>
        <taxon>Bacillati</taxon>
        <taxon>Actinomycetota</taxon>
        <taxon>Actinomycetes</taxon>
        <taxon>Pseudonocardiales</taxon>
        <taxon>Pseudonocardiaceae</taxon>
        <taxon>Saccharothrix</taxon>
    </lineage>
</organism>
<dbReference type="InterPro" id="IPR027417">
    <property type="entry name" value="P-loop_NTPase"/>
</dbReference>
<evidence type="ECO:0000313" key="1">
    <source>
        <dbReference type="EMBL" id="QFZ21878.1"/>
    </source>
</evidence>
<dbReference type="RefSeq" id="WP_033431867.1">
    <property type="nucleotide sequence ID" value="NZ_CP034550.1"/>
</dbReference>
<accession>A0A5Q0H6K0</accession>
<dbReference type="Gene3D" id="3.40.50.300">
    <property type="entry name" value="P-loop containing nucleotide triphosphate hydrolases"/>
    <property type="match status" value="1"/>
</dbReference>
<dbReference type="OrthoDB" id="7889077at2"/>
<proteinExistence type="predicted"/>
<dbReference type="EMBL" id="CP034550">
    <property type="protein sequence ID" value="QFZ21878.1"/>
    <property type="molecule type" value="Genomic_DNA"/>
</dbReference>
<evidence type="ECO:0008006" key="3">
    <source>
        <dbReference type="Google" id="ProtNLM"/>
    </source>
</evidence>
<dbReference type="AlphaFoldDB" id="A0A5Q0H6K0"/>
<dbReference type="KEGG" id="ssyi:EKG83_34740"/>
<evidence type="ECO:0000313" key="2">
    <source>
        <dbReference type="Proteomes" id="UP000325787"/>
    </source>
</evidence>
<sequence length="159" mass="16680">MTKVIWLLGPAGAGKSTVGWHVYRALDDAAYVDVDQLGLCHPVPPDDPDNHAVKAGTLGSLWSARVRGALVVAGGPDRRALVPAYTDRLPGADVAFCRLRADVDLLSARLLARGWPAHLVARATAVAAEMDRDDFAGPTVDTGGRAPAEAARLVLAGLR</sequence>
<gene>
    <name evidence="1" type="ORF">EKG83_34740</name>
</gene>
<dbReference type="Proteomes" id="UP000325787">
    <property type="component" value="Chromosome"/>
</dbReference>
<name>A0A5Q0H6K0_SACSY</name>
<protein>
    <recommendedName>
        <fullName evidence="3">Adenylyl-sulfate kinase</fullName>
    </recommendedName>
</protein>
<keyword evidence="2" id="KW-1185">Reference proteome</keyword>